<dbReference type="EMBL" id="CP027776">
    <property type="protein sequence ID" value="AVP65002.1"/>
    <property type="molecule type" value="Genomic_DNA"/>
</dbReference>
<comment type="similarity">
    <text evidence="1">Belongs to the IS150/IS1296 orfA family.</text>
</comment>
<organism evidence="4 5">
    <name type="scientific">Clostridium botulinum</name>
    <dbReference type="NCBI Taxonomy" id="1491"/>
    <lineage>
        <taxon>Bacteria</taxon>
        <taxon>Bacillati</taxon>
        <taxon>Bacillota</taxon>
        <taxon>Clostridia</taxon>
        <taxon>Eubacteriales</taxon>
        <taxon>Clostridiaceae</taxon>
        <taxon>Clostridium</taxon>
    </lineage>
</organism>
<dbReference type="PANTHER" id="PTHR33795:SF1">
    <property type="entry name" value="INSERTION ELEMENT IS150 PROTEIN INSJ"/>
    <property type="match status" value="1"/>
</dbReference>
<proteinExistence type="inferred from homology"/>
<reference evidence="4 5" key="1">
    <citation type="submission" date="2018-01" db="EMBL/GenBank/DDBJ databases">
        <title>Genetic Diversity of Clostridium botulinum in seafood.</title>
        <authorList>
            <person name="Athira V."/>
            <person name="Arun Jyothi P.V."/>
            <person name="Lalitha K.V."/>
            <person name="Joseph T.C."/>
        </authorList>
    </citation>
    <scope>NUCLEOTIDE SEQUENCE [LARGE SCALE GENOMIC DNA]</scope>
    <source>
        <strain evidence="4 5">Mfbjulcb5</strain>
    </source>
</reference>
<feature type="domain" description="Insertion element IS150 protein InsJ-like helix-turn-helix" evidence="3">
    <location>
        <begin position="132"/>
        <end position="181"/>
    </location>
</feature>
<evidence type="ECO:0000256" key="2">
    <source>
        <dbReference type="SAM" id="Coils"/>
    </source>
</evidence>
<evidence type="ECO:0000313" key="4">
    <source>
        <dbReference type="EMBL" id="AVP65002.1"/>
    </source>
</evidence>
<dbReference type="SUPFAM" id="SSF48295">
    <property type="entry name" value="TrpR-like"/>
    <property type="match status" value="2"/>
</dbReference>
<evidence type="ECO:0000256" key="1">
    <source>
        <dbReference type="ARBA" id="ARBA00038232"/>
    </source>
</evidence>
<keyword evidence="2" id="KW-0175">Coiled coil</keyword>
<dbReference type="Gene3D" id="1.10.10.10">
    <property type="entry name" value="Winged helix-like DNA-binding domain superfamily/Winged helix DNA-binding domain"/>
    <property type="match status" value="1"/>
</dbReference>
<dbReference type="SUPFAM" id="SSF46689">
    <property type="entry name" value="Homeodomain-like"/>
    <property type="match status" value="1"/>
</dbReference>
<dbReference type="AlphaFoldDB" id="A0AAU8YXM4"/>
<feature type="coiled-coil region" evidence="2">
    <location>
        <begin position="185"/>
        <end position="214"/>
    </location>
</feature>
<dbReference type="InterPro" id="IPR009057">
    <property type="entry name" value="Homeodomain-like_sf"/>
</dbReference>
<name>A0AAU8YXM4_CLOBO</name>
<dbReference type="InterPro" id="IPR052057">
    <property type="entry name" value="IS150/IS1296_orfA-like"/>
</dbReference>
<dbReference type="InterPro" id="IPR010921">
    <property type="entry name" value="Trp_repressor/repl_initiator"/>
</dbReference>
<protein>
    <submittedName>
        <fullName evidence="4">Transposase</fullName>
    </submittedName>
</protein>
<sequence length="227" mass="26503">MGRKAKTPFEIMYQCVLDVKENGKPAYQVAREIEVTPRSVLNWIARYDSLGVDGLKTITQNYTYSSELKQVAVLDYLNGNGSQLDICKKYKIRSCTQLQSWIMKYNSHDKLKSSTTGGNSIMTNGRKTTCIERVEIVKYCIEHENNYTETAIKYKVSYQQVYTWLKKYESKGIKGLIDKRGCKKAENEMSEIEKLRMENKLLKAEKRRVELENTFLKKLEEIERGRY</sequence>
<dbReference type="InterPro" id="IPR036388">
    <property type="entry name" value="WH-like_DNA-bd_sf"/>
</dbReference>
<dbReference type="PANTHER" id="PTHR33795">
    <property type="entry name" value="INSERTION ELEMENT IS150 PROTEIN INSJ"/>
    <property type="match status" value="1"/>
</dbReference>
<dbReference type="InterPro" id="IPR055247">
    <property type="entry name" value="InsJ-like_HTH"/>
</dbReference>
<dbReference type="Proteomes" id="UP000238070">
    <property type="component" value="Chromosome"/>
</dbReference>
<gene>
    <name evidence="4" type="ORF">C3B64_12355</name>
</gene>
<dbReference type="GO" id="GO:0043565">
    <property type="term" value="F:sequence-specific DNA binding"/>
    <property type="evidence" value="ECO:0007669"/>
    <property type="project" value="InterPro"/>
</dbReference>
<evidence type="ECO:0000313" key="5">
    <source>
        <dbReference type="Proteomes" id="UP000238070"/>
    </source>
</evidence>
<accession>A0AAU8YXM4</accession>
<evidence type="ECO:0000259" key="3">
    <source>
        <dbReference type="Pfam" id="PF13518"/>
    </source>
</evidence>
<dbReference type="Pfam" id="PF13518">
    <property type="entry name" value="HTH_28"/>
    <property type="match status" value="1"/>
</dbReference>